<keyword evidence="2" id="KW-1185">Reference proteome</keyword>
<organism evidence="1">
    <name type="scientific">Notodromas monacha</name>
    <dbReference type="NCBI Taxonomy" id="399045"/>
    <lineage>
        <taxon>Eukaryota</taxon>
        <taxon>Metazoa</taxon>
        <taxon>Ecdysozoa</taxon>
        <taxon>Arthropoda</taxon>
        <taxon>Crustacea</taxon>
        <taxon>Oligostraca</taxon>
        <taxon>Ostracoda</taxon>
        <taxon>Podocopa</taxon>
        <taxon>Podocopida</taxon>
        <taxon>Cypridocopina</taxon>
        <taxon>Cypridoidea</taxon>
        <taxon>Cyprididae</taxon>
        <taxon>Notodromas</taxon>
    </lineage>
</organism>
<proteinExistence type="predicted"/>
<evidence type="ECO:0000313" key="1">
    <source>
        <dbReference type="EMBL" id="CAD7285281.1"/>
    </source>
</evidence>
<name>A0A7R9C348_9CRUS</name>
<protein>
    <submittedName>
        <fullName evidence="1">Uncharacterized protein</fullName>
    </submittedName>
</protein>
<dbReference type="Proteomes" id="UP000678499">
    <property type="component" value="Unassembled WGS sequence"/>
</dbReference>
<dbReference type="AlphaFoldDB" id="A0A7R9C348"/>
<sequence>MTENSLDSRDLVCVGGQPGVLAHLLPHDPRRATGMLRFGETVFDRWVIGATPARKSLENKPPLGCVIFPSDNANFIPNLTPKRNLTLFFS</sequence>
<accession>A0A7R9C348</accession>
<gene>
    <name evidence="1" type="ORF">NMOB1V02_LOCUS12883</name>
</gene>
<dbReference type="EMBL" id="CAJPEX010013074">
    <property type="protein sequence ID" value="CAG0925433.1"/>
    <property type="molecule type" value="Genomic_DNA"/>
</dbReference>
<reference evidence="1" key="1">
    <citation type="submission" date="2020-11" db="EMBL/GenBank/DDBJ databases">
        <authorList>
            <person name="Tran Van P."/>
        </authorList>
    </citation>
    <scope>NUCLEOTIDE SEQUENCE</scope>
</reference>
<evidence type="ECO:0000313" key="2">
    <source>
        <dbReference type="Proteomes" id="UP000678499"/>
    </source>
</evidence>
<dbReference type="EMBL" id="OA895111">
    <property type="protein sequence ID" value="CAD7285281.1"/>
    <property type="molecule type" value="Genomic_DNA"/>
</dbReference>